<organism evidence="3 4">
    <name type="scientific">Nocardia macrotermitis</name>
    <dbReference type="NCBI Taxonomy" id="2585198"/>
    <lineage>
        <taxon>Bacteria</taxon>
        <taxon>Bacillati</taxon>
        <taxon>Actinomycetota</taxon>
        <taxon>Actinomycetes</taxon>
        <taxon>Mycobacteriales</taxon>
        <taxon>Nocardiaceae</taxon>
        <taxon>Nocardia</taxon>
    </lineage>
</organism>
<name>A0A7K0DDI2_9NOCA</name>
<dbReference type="EMBL" id="WEGK01000024">
    <property type="protein sequence ID" value="MQY23860.1"/>
    <property type="molecule type" value="Genomic_DNA"/>
</dbReference>
<sequence>MPYARLSTAERERALYELAHHLSVGRLHPAEFEDLTMRAAAATSRAELAELLAELPGQAPRPSTEPPPRPLAAVATLSALVVLAAIGMSAMAGNWLWLLTIPVAPIVILGVRGIVARRAA</sequence>
<evidence type="ECO:0000313" key="3">
    <source>
        <dbReference type="EMBL" id="MQY23860.1"/>
    </source>
</evidence>
<proteinExistence type="predicted"/>
<comment type="caution">
    <text evidence="3">The sequence shown here is derived from an EMBL/GenBank/DDBJ whole genome shotgun (WGS) entry which is preliminary data.</text>
</comment>
<keyword evidence="1" id="KW-0472">Membrane</keyword>
<accession>A0A7K0DDI2</accession>
<feature type="domain" description="DUF1707" evidence="2">
    <location>
        <begin position="5"/>
        <end position="56"/>
    </location>
</feature>
<dbReference type="AlphaFoldDB" id="A0A7K0DDI2"/>
<protein>
    <recommendedName>
        <fullName evidence="2">DUF1707 domain-containing protein</fullName>
    </recommendedName>
</protein>
<evidence type="ECO:0000256" key="1">
    <source>
        <dbReference type="SAM" id="Phobius"/>
    </source>
</evidence>
<dbReference type="Proteomes" id="UP000438448">
    <property type="component" value="Unassembled WGS sequence"/>
</dbReference>
<dbReference type="InterPro" id="IPR012551">
    <property type="entry name" value="DUF1707_SHOCT-like"/>
</dbReference>
<gene>
    <name evidence="3" type="ORF">NRB20_69930</name>
</gene>
<keyword evidence="1" id="KW-0812">Transmembrane</keyword>
<keyword evidence="1" id="KW-1133">Transmembrane helix</keyword>
<feature type="transmembrane region" description="Helical" evidence="1">
    <location>
        <begin position="95"/>
        <end position="115"/>
    </location>
</feature>
<feature type="transmembrane region" description="Helical" evidence="1">
    <location>
        <begin position="71"/>
        <end position="89"/>
    </location>
</feature>
<reference evidence="3 4" key="1">
    <citation type="submission" date="2019-10" db="EMBL/GenBank/DDBJ databases">
        <title>Nocardia macrotermitis sp. nov. and Nocardia aurantia sp. nov., isolated from the gut of fungus growing-termite Macrotermes natalensis.</title>
        <authorList>
            <person name="Benndorf R."/>
            <person name="Schwitalla J."/>
            <person name="Martin K."/>
            <person name="De Beer W."/>
            <person name="Kaster A.-K."/>
            <person name="Vollmers J."/>
            <person name="Poulsen M."/>
            <person name="Beemelmanns C."/>
        </authorList>
    </citation>
    <scope>NUCLEOTIDE SEQUENCE [LARGE SCALE GENOMIC DNA]</scope>
    <source>
        <strain evidence="3 4">RB20</strain>
    </source>
</reference>
<evidence type="ECO:0000259" key="2">
    <source>
        <dbReference type="Pfam" id="PF08044"/>
    </source>
</evidence>
<dbReference type="Pfam" id="PF08044">
    <property type="entry name" value="DUF1707"/>
    <property type="match status" value="1"/>
</dbReference>
<evidence type="ECO:0000313" key="4">
    <source>
        <dbReference type="Proteomes" id="UP000438448"/>
    </source>
</evidence>
<keyword evidence="4" id="KW-1185">Reference proteome</keyword>